<reference evidence="2 3" key="1">
    <citation type="submission" date="2018-04" db="EMBL/GenBank/DDBJ databases">
        <title>Genomic Encyclopedia of Archaeal and Bacterial Type Strains, Phase II (KMG-II): from individual species to whole genera.</title>
        <authorList>
            <person name="Goeker M."/>
        </authorList>
    </citation>
    <scope>NUCLEOTIDE SEQUENCE [LARGE SCALE GENOMIC DNA]</scope>
    <source>
        <strain evidence="2 3">DSM 21823</strain>
    </source>
</reference>
<dbReference type="EMBL" id="QBKP01000001">
    <property type="protein sequence ID" value="PTX53269.1"/>
    <property type="molecule type" value="Genomic_DNA"/>
</dbReference>
<dbReference type="RefSeq" id="WP_054303446.1">
    <property type="nucleotide sequence ID" value="NZ_QBKP01000001.1"/>
</dbReference>
<keyword evidence="1" id="KW-0472">Membrane</keyword>
<proteinExistence type="predicted"/>
<organism evidence="2 3">
    <name type="scientific">Gemmobacter caeni</name>
    <dbReference type="NCBI Taxonomy" id="589035"/>
    <lineage>
        <taxon>Bacteria</taxon>
        <taxon>Pseudomonadati</taxon>
        <taxon>Pseudomonadota</taxon>
        <taxon>Alphaproteobacteria</taxon>
        <taxon>Rhodobacterales</taxon>
        <taxon>Paracoccaceae</taxon>
        <taxon>Gemmobacter</taxon>
    </lineage>
</organism>
<evidence type="ECO:0000256" key="1">
    <source>
        <dbReference type="SAM" id="Phobius"/>
    </source>
</evidence>
<evidence type="ECO:0008006" key="4">
    <source>
        <dbReference type="Google" id="ProtNLM"/>
    </source>
</evidence>
<keyword evidence="3" id="KW-1185">Reference proteome</keyword>
<evidence type="ECO:0000313" key="2">
    <source>
        <dbReference type="EMBL" id="PTX53269.1"/>
    </source>
</evidence>
<evidence type="ECO:0000313" key="3">
    <source>
        <dbReference type="Proteomes" id="UP000244224"/>
    </source>
</evidence>
<accession>A0A2T6BB21</accession>
<keyword evidence="1" id="KW-0812">Transmembrane</keyword>
<gene>
    <name evidence="2" type="ORF">C8N34_101182</name>
</gene>
<feature type="transmembrane region" description="Helical" evidence="1">
    <location>
        <begin position="30"/>
        <end position="50"/>
    </location>
</feature>
<protein>
    <recommendedName>
        <fullName evidence="4">Apolipoprotein acyltransferase</fullName>
    </recommendedName>
</protein>
<dbReference type="AlphaFoldDB" id="A0A2T6BB21"/>
<keyword evidence="1" id="KW-1133">Transmembrane helix</keyword>
<sequence>MIVITAAIFGALLGAGRARAHGGRLADMLQWGGSFAILFAVVGMIVTIIIERSI</sequence>
<name>A0A2T6BB21_9RHOB</name>
<dbReference type="Proteomes" id="UP000244224">
    <property type="component" value="Unassembled WGS sequence"/>
</dbReference>
<comment type="caution">
    <text evidence="2">The sequence shown here is derived from an EMBL/GenBank/DDBJ whole genome shotgun (WGS) entry which is preliminary data.</text>
</comment>